<feature type="region of interest" description="Disordered" evidence="6">
    <location>
        <begin position="264"/>
        <end position="283"/>
    </location>
</feature>
<reference evidence="9" key="1">
    <citation type="submission" date="2021-08" db="EMBL/GenBank/DDBJ databases">
        <title>Chromosome-Level Trichoderma cornu-damae using Hi-C Data.</title>
        <authorList>
            <person name="Kim C.S."/>
        </authorList>
    </citation>
    <scope>NUCLEOTIDE SEQUENCE</scope>
    <source>
        <strain evidence="9">KA19-0412C</strain>
    </source>
</reference>
<dbReference type="AlphaFoldDB" id="A0A9P8QP97"/>
<feature type="transmembrane region" description="Helical" evidence="7">
    <location>
        <begin position="238"/>
        <end position="261"/>
    </location>
</feature>
<keyword evidence="10" id="KW-1185">Reference proteome</keyword>
<feature type="transmembrane region" description="Helical" evidence="7">
    <location>
        <begin position="171"/>
        <end position="194"/>
    </location>
</feature>
<dbReference type="InterPro" id="IPR049326">
    <property type="entry name" value="Rhodopsin_dom_fungi"/>
</dbReference>
<evidence type="ECO:0000256" key="5">
    <source>
        <dbReference type="ARBA" id="ARBA00038359"/>
    </source>
</evidence>
<feature type="transmembrane region" description="Helical" evidence="7">
    <location>
        <begin position="6"/>
        <end position="25"/>
    </location>
</feature>
<dbReference type="InterPro" id="IPR052337">
    <property type="entry name" value="SAT4-like"/>
</dbReference>
<evidence type="ECO:0000256" key="1">
    <source>
        <dbReference type="ARBA" id="ARBA00004141"/>
    </source>
</evidence>
<evidence type="ECO:0000256" key="2">
    <source>
        <dbReference type="ARBA" id="ARBA00022692"/>
    </source>
</evidence>
<dbReference type="EMBL" id="JAIWOZ010000004">
    <property type="protein sequence ID" value="KAH6606012.1"/>
    <property type="molecule type" value="Genomic_DNA"/>
</dbReference>
<evidence type="ECO:0000256" key="3">
    <source>
        <dbReference type="ARBA" id="ARBA00022989"/>
    </source>
</evidence>
<gene>
    <name evidence="9" type="ORF">Trco_005165</name>
</gene>
<protein>
    <submittedName>
        <fullName evidence="9">PTH11-like G-protein-coupled receptor</fullName>
    </submittedName>
</protein>
<dbReference type="Pfam" id="PF20684">
    <property type="entry name" value="Fung_rhodopsin"/>
    <property type="match status" value="1"/>
</dbReference>
<evidence type="ECO:0000256" key="6">
    <source>
        <dbReference type="SAM" id="MobiDB-lite"/>
    </source>
</evidence>
<dbReference type="Proteomes" id="UP000827724">
    <property type="component" value="Unassembled WGS sequence"/>
</dbReference>
<proteinExistence type="inferred from homology"/>
<comment type="subcellular location">
    <subcellularLocation>
        <location evidence="1">Membrane</location>
        <topology evidence="1">Multi-pass membrane protein</topology>
    </subcellularLocation>
</comment>
<keyword evidence="2 7" id="KW-0812">Transmembrane</keyword>
<feature type="region of interest" description="Disordered" evidence="6">
    <location>
        <begin position="293"/>
        <end position="313"/>
    </location>
</feature>
<name>A0A9P8QP97_9HYPO</name>
<accession>A0A9P8QP97</accession>
<keyword evidence="4 7" id="KW-0472">Membrane</keyword>
<feature type="domain" description="Rhodopsin" evidence="8">
    <location>
        <begin position="22"/>
        <end position="260"/>
    </location>
</feature>
<keyword evidence="9" id="KW-0675">Receptor</keyword>
<dbReference type="PANTHER" id="PTHR33048">
    <property type="entry name" value="PTH11-LIKE INTEGRAL MEMBRANE PROTEIN (AFU_ORTHOLOGUE AFUA_5G11245)"/>
    <property type="match status" value="1"/>
</dbReference>
<keyword evidence="3 7" id="KW-1133">Transmembrane helix</keyword>
<dbReference type="PANTHER" id="PTHR33048:SF166">
    <property type="entry name" value="PTH11-LIKE INTEGRAL MEMBRANE PROTEIN"/>
    <property type="match status" value="1"/>
</dbReference>
<dbReference type="OrthoDB" id="3903189at2759"/>
<evidence type="ECO:0000313" key="10">
    <source>
        <dbReference type="Proteomes" id="UP000827724"/>
    </source>
</evidence>
<dbReference type="GO" id="GO:0016020">
    <property type="term" value="C:membrane"/>
    <property type="evidence" value="ECO:0007669"/>
    <property type="project" value="UniProtKB-SubCell"/>
</dbReference>
<sequence>MDPTLLIHWLFSILALLIMGVRLCGRKYARQPFNTGDYLTMAACVCALTRLGLIHIVLTWGTNNISAAERKVHHFTSQEIYRREVGSKLSVANRVFYNSYLWLQKLVLMDLYRRLILNLPYEKWLIRSYLFVLFATYAVVQVLTFSECRPFYLYWQVVPDPGPCAQAQLQLVVLGVLNIVTDFMLLVMPIPVIIKLKAPTARKAQLLTLFTLGIFIIAITIIRLPINSSHPYSQVNRTTWASTELLTAAIVVNAPTLYSFWNTRQREKPPPHEQGCCQHGDGSDRIAMETIGGSNFSHGGGAKRKPSGGIMQTKEVTVTEYRHSGEYIKLADELDHKSQHSS</sequence>
<feature type="transmembrane region" description="Helical" evidence="7">
    <location>
        <begin position="37"/>
        <end position="58"/>
    </location>
</feature>
<organism evidence="9 10">
    <name type="scientific">Trichoderma cornu-damae</name>
    <dbReference type="NCBI Taxonomy" id="654480"/>
    <lineage>
        <taxon>Eukaryota</taxon>
        <taxon>Fungi</taxon>
        <taxon>Dikarya</taxon>
        <taxon>Ascomycota</taxon>
        <taxon>Pezizomycotina</taxon>
        <taxon>Sordariomycetes</taxon>
        <taxon>Hypocreomycetidae</taxon>
        <taxon>Hypocreales</taxon>
        <taxon>Hypocreaceae</taxon>
        <taxon>Trichoderma</taxon>
    </lineage>
</organism>
<comment type="similarity">
    <text evidence="5">Belongs to the SAT4 family.</text>
</comment>
<evidence type="ECO:0000256" key="4">
    <source>
        <dbReference type="ARBA" id="ARBA00023136"/>
    </source>
</evidence>
<evidence type="ECO:0000256" key="7">
    <source>
        <dbReference type="SAM" id="Phobius"/>
    </source>
</evidence>
<comment type="caution">
    <text evidence="9">The sequence shown here is derived from an EMBL/GenBank/DDBJ whole genome shotgun (WGS) entry which is preliminary data.</text>
</comment>
<feature type="transmembrane region" description="Helical" evidence="7">
    <location>
        <begin position="206"/>
        <end position="226"/>
    </location>
</feature>
<feature type="transmembrane region" description="Helical" evidence="7">
    <location>
        <begin position="124"/>
        <end position="145"/>
    </location>
</feature>
<evidence type="ECO:0000259" key="8">
    <source>
        <dbReference type="Pfam" id="PF20684"/>
    </source>
</evidence>
<evidence type="ECO:0000313" key="9">
    <source>
        <dbReference type="EMBL" id="KAH6606012.1"/>
    </source>
</evidence>